<dbReference type="Proteomes" id="UP000663891">
    <property type="component" value="Unassembled WGS sequence"/>
</dbReference>
<dbReference type="GO" id="GO:0003824">
    <property type="term" value="F:catalytic activity"/>
    <property type="evidence" value="ECO:0007669"/>
    <property type="project" value="UniProtKB-ARBA"/>
</dbReference>
<gene>
    <name evidence="3" type="ORF">OKA104_LOCUS33151</name>
    <name evidence="2" type="ORF">VCS650_LOCUS33464</name>
</gene>
<evidence type="ECO:0000313" key="4">
    <source>
        <dbReference type="Proteomes" id="UP000663881"/>
    </source>
</evidence>
<proteinExistence type="predicted"/>
<dbReference type="Proteomes" id="UP000663881">
    <property type="component" value="Unassembled WGS sequence"/>
</dbReference>
<dbReference type="Gene3D" id="3.40.50.720">
    <property type="entry name" value="NAD(P)-binding Rossmann-like Domain"/>
    <property type="match status" value="1"/>
</dbReference>
<feature type="domain" description="NAD(P)-binding" evidence="1">
    <location>
        <begin position="11"/>
        <end position="331"/>
    </location>
</feature>
<reference evidence="3" key="1">
    <citation type="submission" date="2021-02" db="EMBL/GenBank/DDBJ databases">
        <authorList>
            <person name="Nowell W R."/>
        </authorList>
    </citation>
    <scope>NUCLEOTIDE SEQUENCE</scope>
</reference>
<evidence type="ECO:0000259" key="1">
    <source>
        <dbReference type="Pfam" id="PF16363"/>
    </source>
</evidence>
<sequence length="357" mass="40335">MESVFKNKRIFITGHTGFKGSWLLQILHSYGAHVKGYALSPQSEEKSLYTQINGNELCVTAVNGDILDEKLLKSELVEFQPDYVFHLAAQAVVKASYQNPADTFAINVMGTVNVLEAIRCLEKACICIMVTTDKVYENNESAIAFREDDKLGGHDPYSASKGAADIAISSYRSSFFHPGKYNQHHKAIATVRAGNVIGGGDYSHDRIIVDIVRSIQRDEPVILRNPTSVRPWQHVLESLFAYLSLAMKMTQAPQKYSTSFNIGPDSDDVLDVETITKKFIQYYGKGLYKTVCEAPHKKFHEAQTLLLNSSKIYELIGWKPKLNVDEAVRMTAEWYSNEKFSAREKCRQQILNYRSRE</sequence>
<dbReference type="Pfam" id="PF16363">
    <property type="entry name" value="GDP_Man_Dehyd"/>
    <property type="match status" value="1"/>
</dbReference>
<protein>
    <recommendedName>
        <fullName evidence="1">NAD(P)-binding domain-containing protein</fullName>
    </recommendedName>
</protein>
<comment type="caution">
    <text evidence="3">The sequence shown here is derived from an EMBL/GenBank/DDBJ whole genome shotgun (WGS) entry which is preliminary data.</text>
</comment>
<dbReference type="PANTHER" id="PTHR43000">
    <property type="entry name" value="DTDP-D-GLUCOSE 4,6-DEHYDRATASE-RELATED"/>
    <property type="match status" value="1"/>
</dbReference>
<dbReference type="OrthoDB" id="6377672at2759"/>
<dbReference type="InterPro" id="IPR036291">
    <property type="entry name" value="NAD(P)-bd_dom_sf"/>
</dbReference>
<dbReference type="Gene3D" id="3.90.25.10">
    <property type="entry name" value="UDP-galactose 4-epimerase, domain 1"/>
    <property type="match status" value="1"/>
</dbReference>
<dbReference type="AlphaFoldDB" id="A0A819SC68"/>
<organism evidence="3 4">
    <name type="scientific">Adineta steineri</name>
    <dbReference type="NCBI Taxonomy" id="433720"/>
    <lineage>
        <taxon>Eukaryota</taxon>
        <taxon>Metazoa</taxon>
        <taxon>Spiralia</taxon>
        <taxon>Gnathifera</taxon>
        <taxon>Rotifera</taxon>
        <taxon>Eurotatoria</taxon>
        <taxon>Bdelloidea</taxon>
        <taxon>Adinetida</taxon>
        <taxon>Adinetidae</taxon>
        <taxon>Adineta</taxon>
    </lineage>
</organism>
<dbReference type="InterPro" id="IPR016040">
    <property type="entry name" value="NAD(P)-bd_dom"/>
</dbReference>
<dbReference type="EMBL" id="CAJOAY010004152">
    <property type="protein sequence ID" value="CAF4057079.1"/>
    <property type="molecule type" value="Genomic_DNA"/>
</dbReference>
<dbReference type="InterPro" id="IPR013445">
    <property type="entry name" value="CDP_4_6_deHydtase"/>
</dbReference>
<name>A0A819SC68_9BILA</name>
<dbReference type="NCBIfam" id="TIGR02622">
    <property type="entry name" value="CDP_4_6_dhtase"/>
    <property type="match status" value="1"/>
</dbReference>
<dbReference type="EMBL" id="CAJNON010000652">
    <property type="protein sequence ID" value="CAF1345431.1"/>
    <property type="molecule type" value="Genomic_DNA"/>
</dbReference>
<evidence type="ECO:0000313" key="3">
    <source>
        <dbReference type="EMBL" id="CAF4057079.1"/>
    </source>
</evidence>
<evidence type="ECO:0000313" key="2">
    <source>
        <dbReference type="EMBL" id="CAF1345431.1"/>
    </source>
</evidence>
<accession>A0A819SC68</accession>
<dbReference type="SUPFAM" id="SSF51735">
    <property type="entry name" value="NAD(P)-binding Rossmann-fold domains"/>
    <property type="match status" value="1"/>
</dbReference>